<evidence type="ECO:0000313" key="7">
    <source>
        <dbReference type="EMBL" id="AHA12725.1"/>
    </source>
</evidence>
<comment type="similarity">
    <text evidence="2">Belongs to the bacterial ribosomal protein bL32 family.</text>
</comment>
<dbReference type="EMBL" id="KF601569">
    <property type="protein sequence ID" value="AHA12725.1"/>
    <property type="molecule type" value="Genomic_DNA"/>
</dbReference>
<accession>U6A5B8</accession>
<evidence type="ECO:0000256" key="2">
    <source>
        <dbReference type="ARBA" id="ARBA00008560"/>
    </source>
</evidence>
<protein>
    <recommendedName>
        <fullName evidence="5">Large ribosomal subunit protein bL32c</fullName>
    </recommendedName>
    <alternativeName>
        <fullName evidence="6">50S ribosomal protein L32, chloroplastic</fullName>
    </alternativeName>
</protein>
<sequence length="56" mass="6438">MAVPKKRTSRSKKRIRRNVWKKKGYLVAVKAFSLAKSISTAGCSKSFFVQHKQIQK</sequence>
<comment type="subcellular location">
    <subcellularLocation>
        <location evidence="1">Plastid</location>
        <location evidence="1">Chloroplast</location>
    </subcellularLocation>
</comment>
<evidence type="ECO:0000256" key="1">
    <source>
        <dbReference type="ARBA" id="ARBA00004229"/>
    </source>
</evidence>
<dbReference type="InterPro" id="IPR002677">
    <property type="entry name" value="Ribosomal_bL32"/>
</dbReference>
<name>U6A5B8_9LILI</name>
<dbReference type="InterPro" id="IPR044958">
    <property type="entry name" value="Ribosomal_bL32_plant/cyanobact"/>
</dbReference>
<dbReference type="HAMAP" id="MF_00340">
    <property type="entry name" value="Ribosomal_bL32"/>
    <property type="match status" value="1"/>
</dbReference>
<dbReference type="GO" id="GO:0006412">
    <property type="term" value="P:translation"/>
    <property type="evidence" value="ECO:0007669"/>
    <property type="project" value="InterPro"/>
</dbReference>
<dbReference type="PANTHER" id="PTHR36083:SF1">
    <property type="entry name" value="LARGE RIBOSOMAL SUBUNIT PROTEIN BL32C"/>
    <property type="match status" value="1"/>
</dbReference>
<organism evidence="7">
    <name type="scientific">Orchidantha fimbriata</name>
    <dbReference type="NCBI Taxonomy" id="4658"/>
    <lineage>
        <taxon>Eukaryota</taxon>
        <taxon>Viridiplantae</taxon>
        <taxon>Streptophyta</taxon>
        <taxon>Embryophyta</taxon>
        <taxon>Tracheophyta</taxon>
        <taxon>Spermatophyta</taxon>
        <taxon>Magnoliopsida</taxon>
        <taxon>Liliopsida</taxon>
        <taxon>Zingiberales</taxon>
        <taxon>Lowiaceae</taxon>
        <taxon>Orchidantha</taxon>
    </lineage>
</organism>
<dbReference type="GO" id="GO:0015934">
    <property type="term" value="C:large ribosomal subunit"/>
    <property type="evidence" value="ECO:0007669"/>
    <property type="project" value="InterPro"/>
</dbReference>
<keyword evidence="4" id="KW-0687">Ribonucleoprotein</keyword>
<dbReference type="AlphaFoldDB" id="U6A5B8"/>
<geneLocation type="plastid" evidence="7"/>
<evidence type="ECO:0000256" key="3">
    <source>
        <dbReference type="ARBA" id="ARBA00022980"/>
    </source>
</evidence>
<evidence type="ECO:0000256" key="4">
    <source>
        <dbReference type="ARBA" id="ARBA00023274"/>
    </source>
</evidence>
<dbReference type="GO" id="GO:0003735">
    <property type="term" value="F:structural constituent of ribosome"/>
    <property type="evidence" value="ECO:0007669"/>
    <property type="project" value="InterPro"/>
</dbReference>
<dbReference type="NCBIfam" id="TIGR01031">
    <property type="entry name" value="rpmF_bact"/>
    <property type="match status" value="1"/>
</dbReference>
<dbReference type="SUPFAM" id="SSF57829">
    <property type="entry name" value="Zn-binding ribosomal proteins"/>
    <property type="match status" value="1"/>
</dbReference>
<dbReference type="GO" id="GO:0009507">
    <property type="term" value="C:chloroplast"/>
    <property type="evidence" value="ECO:0007669"/>
    <property type="project" value="UniProtKB-SubCell"/>
</dbReference>
<dbReference type="InterPro" id="IPR011332">
    <property type="entry name" value="Ribosomal_zn-bd"/>
</dbReference>
<proteinExistence type="inferred from homology"/>
<reference evidence="7" key="1">
    <citation type="journal article" date="2014" name="Ann. Bot.">
        <title>Resolving ancient radiations: can complete plastid gene sets elucidate deep relationships among the tropical gingers (Zingiberales)?</title>
        <authorList>
            <person name="Barrett C.F."/>
            <person name="Specht C.D."/>
            <person name="Leebens-Mack J."/>
            <person name="Stevenson D.W."/>
            <person name="Zomlefer W.B."/>
            <person name="Davis J.I."/>
        </authorList>
    </citation>
    <scope>NUCLEOTIDE SEQUENCE</scope>
</reference>
<evidence type="ECO:0000256" key="5">
    <source>
        <dbReference type="ARBA" id="ARBA00035280"/>
    </source>
</evidence>
<keyword evidence="7" id="KW-0934">Plastid</keyword>
<evidence type="ECO:0000256" key="6">
    <source>
        <dbReference type="ARBA" id="ARBA00035431"/>
    </source>
</evidence>
<dbReference type="Pfam" id="PF01783">
    <property type="entry name" value="Ribosomal_L32p"/>
    <property type="match status" value="1"/>
</dbReference>
<keyword evidence="3 7" id="KW-0689">Ribosomal protein</keyword>
<dbReference type="EMBL" id="MH603435">
    <property type="protein sequence ID" value="AYP34398.1"/>
    <property type="molecule type" value="Genomic_DNA"/>
</dbReference>
<reference evidence="8" key="2">
    <citation type="journal article" date="2018" name="Am. J. Bot.">
        <title>Monocot plastid phylogenomics, timeline, net rates of species diversification, the power of multi-gene analyses, and a functional model for the origin of monocots.</title>
        <authorList>
            <person name="Givnish T.J."/>
            <person name="Zuluaga A."/>
            <person name="Spalink D."/>
            <person name="Soto Gomez M."/>
            <person name="Lam V.K.Y."/>
            <person name="Saarela J.M."/>
            <person name="Sass C."/>
            <person name="Iles W.J.D."/>
            <person name="de Sousa D.J.L."/>
            <person name="Leebens-Mack J."/>
            <person name="Chris Pires J."/>
            <person name="Zomlefer W.B."/>
            <person name="Gandolfo M.A."/>
            <person name="Davis J.I."/>
            <person name="Stevenson D.W."/>
            <person name="dePamphilis C."/>
            <person name="Specht C.D."/>
            <person name="Graham S.W."/>
            <person name="Barrett C.F."/>
            <person name="Ane C."/>
        </authorList>
    </citation>
    <scope>NUCLEOTIDE SEQUENCE</scope>
    <source>
        <strain evidence="8">2003-1178A</strain>
    </source>
</reference>
<evidence type="ECO:0000313" key="8">
    <source>
        <dbReference type="EMBL" id="AYP34398.1"/>
    </source>
</evidence>
<dbReference type="PANTHER" id="PTHR36083">
    <property type="entry name" value="50S RIBOSOMAL PROTEIN L32, CHLOROPLASTIC"/>
    <property type="match status" value="1"/>
</dbReference>
<gene>
    <name evidence="7" type="primary">rpl32</name>
</gene>